<evidence type="ECO:0000256" key="1">
    <source>
        <dbReference type="SAM" id="Phobius"/>
    </source>
</evidence>
<evidence type="ECO:0000313" key="3">
    <source>
        <dbReference type="Proteomes" id="UP000678393"/>
    </source>
</evidence>
<keyword evidence="3" id="KW-1185">Reference proteome</keyword>
<evidence type="ECO:0000313" key="2">
    <source>
        <dbReference type="EMBL" id="CAG5126085.1"/>
    </source>
</evidence>
<keyword evidence="1" id="KW-1133">Transmembrane helix</keyword>
<dbReference type="AlphaFoldDB" id="A0A8S3ZDY8"/>
<name>A0A8S3ZDY8_9EUPU</name>
<comment type="caution">
    <text evidence="2">The sequence shown here is derived from an EMBL/GenBank/DDBJ whole genome shotgun (WGS) entry which is preliminary data.</text>
</comment>
<organism evidence="2 3">
    <name type="scientific">Candidula unifasciata</name>
    <dbReference type="NCBI Taxonomy" id="100452"/>
    <lineage>
        <taxon>Eukaryota</taxon>
        <taxon>Metazoa</taxon>
        <taxon>Spiralia</taxon>
        <taxon>Lophotrochozoa</taxon>
        <taxon>Mollusca</taxon>
        <taxon>Gastropoda</taxon>
        <taxon>Heterobranchia</taxon>
        <taxon>Euthyneura</taxon>
        <taxon>Panpulmonata</taxon>
        <taxon>Eupulmonata</taxon>
        <taxon>Stylommatophora</taxon>
        <taxon>Helicina</taxon>
        <taxon>Helicoidea</taxon>
        <taxon>Geomitridae</taxon>
        <taxon>Candidula</taxon>
    </lineage>
</organism>
<keyword evidence="1" id="KW-0472">Membrane</keyword>
<gene>
    <name evidence="2" type="ORF">CUNI_LOCUS11643</name>
</gene>
<proteinExistence type="predicted"/>
<dbReference type="EMBL" id="CAJHNH020002242">
    <property type="protein sequence ID" value="CAG5126085.1"/>
    <property type="molecule type" value="Genomic_DNA"/>
</dbReference>
<keyword evidence="1" id="KW-0812">Transmembrane</keyword>
<protein>
    <submittedName>
        <fullName evidence="2">Uncharacterized protein</fullName>
    </submittedName>
</protein>
<dbReference type="Proteomes" id="UP000678393">
    <property type="component" value="Unassembled WGS sequence"/>
</dbReference>
<accession>A0A8S3ZDY8</accession>
<feature type="non-terminal residue" evidence="2">
    <location>
        <position position="97"/>
    </location>
</feature>
<sequence length="97" mass="11239">MCFSVFFLISRCYIIKIVDSLFYFNFFFHQKLFIVSIPTTRIAAMRDVSDEALLVVQWLVYAVVCQLIDIFGTVTNIINIICFVKQGFKDPVNISLL</sequence>
<feature type="transmembrane region" description="Helical" evidence="1">
    <location>
        <begin position="58"/>
        <end position="84"/>
    </location>
</feature>
<reference evidence="2" key="1">
    <citation type="submission" date="2021-04" db="EMBL/GenBank/DDBJ databases">
        <authorList>
            <consortium name="Molecular Ecology Group"/>
        </authorList>
    </citation>
    <scope>NUCLEOTIDE SEQUENCE</scope>
</reference>